<evidence type="ECO:0000256" key="4">
    <source>
        <dbReference type="ARBA" id="ARBA00022729"/>
    </source>
</evidence>
<keyword evidence="7" id="KW-0325">Glycoprotein</keyword>
<dbReference type="ExpressionAtlas" id="A0A4X1TYA2">
    <property type="expression patterns" value="baseline and differential"/>
</dbReference>
<dbReference type="Proteomes" id="UP000314985">
    <property type="component" value="Chromosome 6"/>
</dbReference>
<keyword evidence="3 8" id="KW-0812">Transmembrane</keyword>
<dbReference type="Pfam" id="PF23122">
    <property type="entry name" value="C2_ITFG1"/>
    <property type="match status" value="1"/>
</dbReference>
<reference evidence="10" key="2">
    <citation type="submission" date="2025-05" db="UniProtKB">
        <authorList>
            <consortium name="Ensembl"/>
        </authorList>
    </citation>
    <scope>IDENTIFICATION</scope>
</reference>
<feature type="transmembrane region" description="Helical" evidence="8">
    <location>
        <begin position="607"/>
        <end position="631"/>
    </location>
</feature>
<dbReference type="Proteomes" id="UP000694724">
    <property type="component" value="Unplaced"/>
</dbReference>
<evidence type="ECO:0000256" key="2">
    <source>
        <dbReference type="ARBA" id="ARBA00006496"/>
    </source>
</evidence>
<dbReference type="SUPFAM" id="SSF69318">
    <property type="entry name" value="Integrin alpha N-terminal domain"/>
    <property type="match status" value="1"/>
</dbReference>
<dbReference type="Gene3D" id="2.130.10.130">
    <property type="entry name" value="Integrin alpha, N-terminal"/>
    <property type="match status" value="1"/>
</dbReference>
<protein>
    <submittedName>
        <fullName evidence="10">Integrin alpha FG-GAP repeat containing 1</fullName>
    </submittedName>
</protein>
<keyword evidence="5 8" id="KW-1133">Transmembrane helix</keyword>
<dbReference type="InterPro" id="IPR057089">
    <property type="entry name" value="C2_TIP"/>
</dbReference>
<dbReference type="Ensembl" id="ENSSSCT00035058547.1">
    <property type="protein sequence ID" value="ENSSSCP00035023533.1"/>
    <property type="gene ID" value="ENSSSCG00035044064.1"/>
</dbReference>
<feature type="domain" description="T-cell immunomodulatory protein TIP C2" evidence="9">
    <location>
        <begin position="500"/>
        <end position="601"/>
    </location>
</feature>
<comment type="subcellular location">
    <subcellularLocation>
        <location evidence="1">Membrane</location>
        <topology evidence="1">Single-pass type I membrane protein</topology>
    </subcellularLocation>
</comment>
<dbReference type="InterPro" id="IPR013517">
    <property type="entry name" value="FG-GAP"/>
</dbReference>
<organism evidence="10 11">
    <name type="scientific">Sus scrofa</name>
    <name type="common">Pig</name>
    <dbReference type="NCBI Taxonomy" id="9823"/>
    <lineage>
        <taxon>Eukaryota</taxon>
        <taxon>Metazoa</taxon>
        <taxon>Chordata</taxon>
        <taxon>Craniata</taxon>
        <taxon>Vertebrata</taxon>
        <taxon>Euteleostomi</taxon>
        <taxon>Mammalia</taxon>
        <taxon>Eutheria</taxon>
        <taxon>Laurasiatheria</taxon>
        <taxon>Artiodactyla</taxon>
        <taxon>Suina</taxon>
        <taxon>Suidae</taxon>
        <taxon>Sus</taxon>
    </lineage>
</organism>
<dbReference type="GO" id="GO:0016020">
    <property type="term" value="C:membrane"/>
    <property type="evidence" value="ECO:0007669"/>
    <property type="project" value="UniProtKB-SubCell"/>
</dbReference>
<dbReference type="Pfam" id="PF13517">
    <property type="entry name" value="FG-GAP_3"/>
    <property type="match status" value="1"/>
</dbReference>
<dbReference type="KEGG" id="ssc:100521970"/>
<dbReference type="RefSeq" id="XP_020949898.1">
    <property type="nucleotide sequence ID" value="XM_021094239.1"/>
</dbReference>
<dbReference type="Ensembl" id="ENSSSCT00070024556.1">
    <property type="protein sequence ID" value="ENSSSCP00070020324.1"/>
    <property type="gene ID" value="ENSSSCG00070012574.1"/>
</dbReference>
<dbReference type="InterPro" id="IPR028994">
    <property type="entry name" value="Integrin_alpha_N"/>
</dbReference>
<comment type="similarity">
    <text evidence="2">Belongs to the TIP family.</text>
</comment>
<evidence type="ECO:0000313" key="10">
    <source>
        <dbReference type="Ensembl" id="ENSSSCP00070020324.1"/>
    </source>
</evidence>
<dbReference type="GeneID" id="100521970"/>
<reference evidence="10 11" key="1">
    <citation type="submission" date="2017-08" db="EMBL/GenBank/DDBJ databases">
        <title>USMARCv1.0.</title>
        <authorList>
            <person name="Hannum G.I."/>
            <person name="Koren S."/>
            <person name="Schroeder S.G."/>
            <person name="Chin S.C."/>
            <person name="Nonneman D.J."/>
            <person name="Becker S.A."/>
            <person name="Rosen B.D."/>
            <person name="Bickhart D.M."/>
            <person name="Putnam N.H."/>
            <person name="Green R.E."/>
            <person name="Tuggle C.K."/>
            <person name="Liu H."/>
            <person name="Rohrer G.A."/>
            <person name="Warr A."/>
            <person name="Hall R."/>
            <person name="Kim K."/>
            <person name="Hume D.A."/>
            <person name="Talbot R."/>
            <person name="Chow W."/>
            <person name="Howe K."/>
            <person name="Schwartz A.S."/>
            <person name="Watson M."/>
            <person name="Archibald A.L."/>
            <person name="Phillippy A.M."/>
            <person name="Smith T.P.L."/>
        </authorList>
    </citation>
    <scope>NUCLEOTIDE SEQUENCE [LARGE SCALE GENOMIC DNA]</scope>
</reference>
<evidence type="ECO:0000313" key="11">
    <source>
        <dbReference type="Proteomes" id="UP000314985"/>
    </source>
</evidence>
<dbReference type="CTD" id="81533"/>
<name>A0A4X1TYA2_PIG</name>
<dbReference type="AlphaFoldDB" id="A0A4X1TYA2"/>
<dbReference type="Proteomes" id="UP000694720">
    <property type="component" value="Unplaced"/>
</dbReference>
<evidence type="ECO:0000256" key="1">
    <source>
        <dbReference type="ARBA" id="ARBA00004479"/>
    </source>
</evidence>
<proteinExistence type="inferred from homology"/>
<keyword evidence="4" id="KW-0732">Signal</keyword>
<dbReference type="PANTHER" id="PTHR13412:SF0">
    <property type="entry name" value="T-CELL IMMUNOMODULATORY PROTEIN"/>
    <property type="match status" value="1"/>
</dbReference>
<dbReference type="PANTHER" id="PTHR13412">
    <property type="entry name" value="T-CELL IMMUNOMODULATORY PROTEIN HOMOLOG"/>
    <property type="match status" value="1"/>
</dbReference>
<evidence type="ECO:0000256" key="8">
    <source>
        <dbReference type="SAM" id="Phobius"/>
    </source>
</evidence>
<sequence length="653" mass="72058">MVAGRSRTDVRAALFVSRPAARCFPAAVKRGSGLEGGGRGAAMAAAGRLPGSWVLLAPLLGGLALLGVGPVPARALHNVTAELFGAEAWGTVAAFGDLNSDKQTDLFVLRERNELIVFLADQNAPYFKPKVRVSLKNYSTLITSVVPGDYDGDSQMDVLLTYLPRNHASGELGAVIFWGQNQTLDPDNMTILNRTFQDEPLIMDFNGDLIPDIFGITNDSNQPQILLGRNLSWHPALTTKSKMRIPHSHAFIDLTQDFTADLFLTTLSASGTFQFEIWENVDGNFSLSTVFEKPQNMMVVGQSAFADFDGDGNMDHLLPGCEDKNCQKSTIYLARSGTKQWIPVLQDFSNKGTLWGFVPFVHEQQPSEIPIPITLHIGDYNMDGYPDALAILKNTSGSNQQAFLLENVPCNNASCEGAHRMFKVYWELMDLNQIRDAVVATFFDIYEDGILDIIVLSEGYTKNDFAIHTLKNNFEADAYFVKVIVLSGLCSNDCPRKITPFGVNQPGPYIMYTTVDANGYLKNGSAGQLSQSAHLALQLPYNVLGLGRSANFLDHLYVGIPRPSGEKSIRKQEWTAIIPNSQLIVIPYPHNVPRSWSAKLYLTPSNIVLLTAIALIGVCVFILAIIGILHWQEKKADDREKRQEAHRFHFDAM</sequence>
<dbReference type="OrthoDB" id="10250728at2759"/>
<accession>A0A4X1TYA2</accession>
<dbReference type="Ensembl" id="ENSSSCT00055005917.1">
    <property type="protein sequence ID" value="ENSSSCP00055004623.1"/>
    <property type="gene ID" value="ENSSSCG00055003056.1"/>
</dbReference>
<dbReference type="InterPro" id="IPR024881">
    <property type="entry name" value="Tip"/>
</dbReference>
<gene>
    <name evidence="10" type="primary">ITFG1</name>
</gene>
<evidence type="ECO:0000256" key="7">
    <source>
        <dbReference type="ARBA" id="ARBA00023180"/>
    </source>
</evidence>
<evidence type="ECO:0000256" key="3">
    <source>
        <dbReference type="ARBA" id="ARBA00022692"/>
    </source>
</evidence>
<evidence type="ECO:0000259" key="9">
    <source>
        <dbReference type="Pfam" id="PF23122"/>
    </source>
</evidence>
<dbReference type="OMA" id="PGDWIPW"/>
<keyword evidence="6 8" id="KW-0472">Membrane</keyword>
<evidence type="ECO:0000256" key="5">
    <source>
        <dbReference type="ARBA" id="ARBA00022989"/>
    </source>
</evidence>
<dbReference type="FunFam" id="2.130.10.130:FF:000014">
    <property type="entry name" value="Integrin alpha FG-GAP repeat containing 1"/>
    <property type="match status" value="1"/>
</dbReference>
<evidence type="ECO:0000256" key="6">
    <source>
        <dbReference type="ARBA" id="ARBA00023136"/>
    </source>
</evidence>